<accession>A0A318HES8</accession>
<gene>
    <name evidence="2" type="ORF">C8E89_11171</name>
</gene>
<protein>
    <recommendedName>
        <fullName evidence="4">GDSL-like lipase/acylhydrolase family protein</fullName>
    </recommendedName>
</protein>
<evidence type="ECO:0000313" key="3">
    <source>
        <dbReference type="Proteomes" id="UP000247781"/>
    </source>
</evidence>
<dbReference type="EMBL" id="QJJU01000011">
    <property type="protein sequence ID" value="PXX07287.1"/>
    <property type="molecule type" value="Genomic_DNA"/>
</dbReference>
<dbReference type="Proteomes" id="UP000247781">
    <property type="component" value="Unassembled WGS sequence"/>
</dbReference>
<reference evidence="2 3" key="2">
    <citation type="submission" date="2018-06" db="EMBL/GenBank/DDBJ databases">
        <title>Sequencing of bacterial isolates from soil warming experiment in Harvard Forest, Massachusetts, USA.</title>
        <authorList>
            <person name="Deangelis K.PhD."/>
        </authorList>
    </citation>
    <scope>NUCLEOTIDE SEQUENCE [LARGE SCALE GENOMIC DNA]</scope>
    <source>
        <strain evidence="2 3">GAS496</strain>
    </source>
</reference>
<keyword evidence="3" id="KW-1185">Reference proteome</keyword>
<dbReference type="InterPro" id="IPR036514">
    <property type="entry name" value="SGNH_hydro_sf"/>
</dbReference>
<comment type="caution">
    <text evidence="2">The sequence shown here is derived from an EMBL/GenBank/DDBJ whole genome shotgun (WGS) entry which is preliminary data.</text>
</comment>
<evidence type="ECO:0000256" key="1">
    <source>
        <dbReference type="SAM" id="SignalP"/>
    </source>
</evidence>
<dbReference type="AlphaFoldDB" id="A0A318HES8"/>
<organism evidence="2 3">
    <name type="scientific">Mycolicibacterium moriokaense</name>
    <dbReference type="NCBI Taxonomy" id="39691"/>
    <lineage>
        <taxon>Bacteria</taxon>
        <taxon>Bacillati</taxon>
        <taxon>Actinomycetota</taxon>
        <taxon>Actinomycetes</taxon>
        <taxon>Mycobacteriales</taxon>
        <taxon>Mycobacteriaceae</taxon>
        <taxon>Mycolicibacterium</taxon>
    </lineage>
</organism>
<reference evidence="3" key="1">
    <citation type="submission" date="2018-05" db="EMBL/GenBank/DDBJ databases">
        <authorList>
            <person name="Deangelis K."/>
            <person name="Huntemann M."/>
            <person name="Clum A."/>
            <person name="Pillay M."/>
            <person name="Palaniappan K."/>
            <person name="Varghese N."/>
            <person name="Mikhailova N."/>
            <person name="Stamatis D."/>
            <person name="Reddy T."/>
            <person name="Daum C."/>
            <person name="Shapiro N."/>
            <person name="Ivanova N."/>
            <person name="Kyrpides N."/>
            <person name="Woyke T."/>
        </authorList>
    </citation>
    <scope>NUCLEOTIDE SEQUENCE [LARGE SCALE GENOMIC DNA]</scope>
    <source>
        <strain evidence="3">GAS496</strain>
    </source>
</reference>
<keyword evidence="1" id="KW-0732">Signal</keyword>
<evidence type="ECO:0000313" key="2">
    <source>
        <dbReference type="EMBL" id="PXX07287.1"/>
    </source>
</evidence>
<feature type="signal peptide" evidence="1">
    <location>
        <begin position="1"/>
        <end position="27"/>
    </location>
</feature>
<feature type="chain" id="PRO_5016388573" description="GDSL-like lipase/acylhydrolase family protein" evidence="1">
    <location>
        <begin position="28"/>
        <end position="312"/>
    </location>
</feature>
<sequence length="312" mass="32911">MPLQRYAALLTVICTVIAMCSCSTVQQTDVSPLTCPSGEIVGWGDSLTLSMISTNGGVPRQADPTWLDTLDADLNVHTENFGVPAHGSAEIAVRQGGLKPLLTLDGNHIAPVSSSAIAVSAIIPADGWTRYGNAQEIAEVHGTLAGVAGTLRHSLPLGGSESFSFIPDVAPTSVVPVPANSTFSSDDGDRYRGCSQIIWAGTNNQDETAAIERDIDSMVRRIANPKRYLVVGTIQAVEDQLSAAYGRRFTDLRGWLISDGLAAAGVTATPTDIAAARAGRIPPSLSSDQIHFTQAAYTAIRHHLASIIKNLR</sequence>
<dbReference type="SUPFAM" id="SSF52266">
    <property type="entry name" value="SGNH hydrolase"/>
    <property type="match status" value="1"/>
</dbReference>
<dbReference type="Gene3D" id="3.40.50.1110">
    <property type="entry name" value="SGNH hydrolase"/>
    <property type="match status" value="1"/>
</dbReference>
<name>A0A318HES8_9MYCO</name>
<evidence type="ECO:0008006" key="4">
    <source>
        <dbReference type="Google" id="ProtNLM"/>
    </source>
</evidence>
<proteinExistence type="predicted"/>
<dbReference type="PROSITE" id="PS51257">
    <property type="entry name" value="PROKAR_LIPOPROTEIN"/>
    <property type="match status" value="1"/>
</dbReference>